<dbReference type="Gene3D" id="3.60.10.10">
    <property type="entry name" value="Endonuclease/exonuclease/phosphatase"/>
    <property type="match status" value="1"/>
</dbReference>
<dbReference type="InterPro" id="IPR005135">
    <property type="entry name" value="Endo/exonuclease/phosphatase"/>
</dbReference>
<evidence type="ECO:0000259" key="1">
    <source>
        <dbReference type="Pfam" id="PF00078"/>
    </source>
</evidence>
<evidence type="ECO:0000313" key="3">
    <source>
        <dbReference type="EMBL" id="KAK4829132.1"/>
    </source>
</evidence>
<dbReference type="InterPro" id="IPR036691">
    <property type="entry name" value="Endo/exonu/phosph_ase_sf"/>
</dbReference>
<proteinExistence type="predicted"/>
<protein>
    <recommendedName>
        <fullName evidence="5">Reverse transcriptase domain-containing protein</fullName>
    </recommendedName>
</protein>
<evidence type="ECO:0000313" key="4">
    <source>
        <dbReference type="Proteomes" id="UP001333110"/>
    </source>
</evidence>
<dbReference type="InterPro" id="IPR000477">
    <property type="entry name" value="RT_dom"/>
</dbReference>
<sequence length="537" mass="61639">MPVTHLKAHKGCSSMKETWMTAQLKYLYTNARSMGNKQEELEATVHQENYHMVAITETWWDDSHNWSAATDGYKLFRRDRRGRRGGGVVLYVTESLDSLEFNGGDDRVECLWLRIRGKANKADIVMGVCYRPPNQDEDTDELFCKQLGEASRSLALVLVGDFNLPDVCWKYNTAERKQSRRFLECVADNFLTQLVSEPAREGAPLDLLFTNREGLVSHVMVGGRLGQSDHKMIEFLILGKAARGGSVLGPVLFNIFINDLDEGIECTLSKFADDTKLCGSVDLLEGRKALQRDLDRLDPWTEVNCMRFNKAKCKVLHLGHSNPMQRYRLGEEWLESCPAEKDLGVLVDSRLNMSQQCAQVAKKANGILACIRNSVASRSREVIVPLYSALVRPHLKYCVQFWAPHYKRDIEVLERVQRRATKLVKGLEQKSYEERLRELGWFSLEKRRLRGDLIALYNYLKGGCREVGVGLFSQVTSDRTRGNGLKLHQGRFRLDIRKFYFTERVIKHWNRLPREVVKSPSLEVFKRGLDEVLRDMV</sequence>
<organism evidence="3 4">
    <name type="scientific">Mycteria americana</name>
    <name type="common">Wood stork</name>
    <dbReference type="NCBI Taxonomy" id="33587"/>
    <lineage>
        <taxon>Eukaryota</taxon>
        <taxon>Metazoa</taxon>
        <taxon>Chordata</taxon>
        <taxon>Craniata</taxon>
        <taxon>Vertebrata</taxon>
        <taxon>Euteleostomi</taxon>
        <taxon>Archelosauria</taxon>
        <taxon>Archosauria</taxon>
        <taxon>Dinosauria</taxon>
        <taxon>Saurischia</taxon>
        <taxon>Theropoda</taxon>
        <taxon>Coelurosauria</taxon>
        <taxon>Aves</taxon>
        <taxon>Neognathae</taxon>
        <taxon>Neoaves</taxon>
        <taxon>Aequornithes</taxon>
        <taxon>Ciconiiformes</taxon>
        <taxon>Ciconiidae</taxon>
        <taxon>Mycteria</taxon>
    </lineage>
</organism>
<evidence type="ECO:0008006" key="5">
    <source>
        <dbReference type="Google" id="ProtNLM"/>
    </source>
</evidence>
<dbReference type="Pfam" id="PF00078">
    <property type="entry name" value="RVT_1"/>
    <property type="match status" value="1"/>
</dbReference>
<keyword evidence="4" id="KW-1185">Reference proteome</keyword>
<dbReference type="AlphaFoldDB" id="A0AAN7PAS3"/>
<name>A0AAN7PAS3_MYCAM</name>
<dbReference type="SUPFAM" id="SSF56219">
    <property type="entry name" value="DNase I-like"/>
    <property type="match status" value="1"/>
</dbReference>
<dbReference type="GO" id="GO:0003824">
    <property type="term" value="F:catalytic activity"/>
    <property type="evidence" value="ECO:0007669"/>
    <property type="project" value="InterPro"/>
</dbReference>
<gene>
    <name evidence="3" type="ORF">QYF61_002211</name>
</gene>
<evidence type="ECO:0000259" key="2">
    <source>
        <dbReference type="Pfam" id="PF03372"/>
    </source>
</evidence>
<comment type="caution">
    <text evidence="3">The sequence shown here is derived from an EMBL/GenBank/DDBJ whole genome shotgun (WGS) entry which is preliminary data.</text>
</comment>
<dbReference type="PANTHER" id="PTHR33332">
    <property type="entry name" value="REVERSE TRANSCRIPTASE DOMAIN-CONTAINING PROTEIN"/>
    <property type="match status" value="1"/>
</dbReference>
<accession>A0AAN7PAS3</accession>
<dbReference type="Proteomes" id="UP001333110">
    <property type="component" value="Unassembled WGS sequence"/>
</dbReference>
<dbReference type="Pfam" id="PF03372">
    <property type="entry name" value="Exo_endo_phos"/>
    <property type="match status" value="1"/>
</dbReference>
<feature type="domain" description="Reverse transcriptase" evidence="1">
    <location>
        <begin position="242"/>
        <end position="317"/>
    </location>
</feature>
<reference evidence="3 4" key="1">
    <citation type="journal article" date="2023" name="J. Hered.">
        <title>Chromosome-level genome of the wood stork (Mycteria americana) provides insight into avian chromosome evolution.</title>
        <authorList>
            <person name="Flamio R. Jr."/>
            <person name="Ramstad K.M."/>
        </authorList>
    </citation>
    <scope>NUCLEOTIDE SEQUENCE [LARGE SCALE GENOMIC DNA]</scope>
    <source>
        <strain evidence="3">JAX WOST 10</strain>
    </source>
</reference>
<dbReference type="EMBL" id="JAUNZN010000001">
    <property type="protein sequence ID" value="KAK4829132.1"/>
    <property type="molecule type" value="Genomic_DNA"/>
</dbReference>
<feature type="domain" description="Endonuclease/exonuclease/phosphatase" evidence="2">
    <location>
        <begin position="31"/>
        <end position="230"/>
    </location>
</feature>